<reference evidence="2 3" key="1">
    <citation type="submission" date="2016-04" db="EMBL/GenBank/DDBJ databases">
        <title>Genome sequence of Methanobrevibacter cuticularis DSM 11139.</title>
        <authorList>
            <person name="Poehlein A."/>
            <person name="Seedorf H."/>
            <person name="Daniel R."/>
        </authorList>
    </citation>
    <scope>NUCLEOTIDE SEQUENCE [LARGE SCALE GENOMIC DNA]</scope>
    <source>
        <strain evidence="2 3">DSM 11139</strain>
    </source>
</reference>
<name>A0A166D0A5_9EURY</name>
<keyword evidence="3" id="KW-1185">Reference proteome</keyword>
<keyword evidence="1" id="KW-1133">Transmembrane helix</keyword>
<dbReference type="RefSeq" id="WP_067260291.1">
    <property type="nucleotide sequence ID" value="NZ_LWMW01000133.1"/>
</dbReference>
<dbReference type="Proteomes" id="UP000077275">
    <property type="component" value="Unassembled WGS sequence"/>
</dbReference>
<keyword evidence="1" id="KW-0472">Membrane</keyword>
<protein>
    <submittedName>
        <fullName evidence="2">Uncharacterized protein</fullName>
    </submittedName>
</protein>
<dbReference type="AlphaFoldDB" id="A0A166D0A5"/>
<sequence length="229" mass="25936">MISRHKTIITIFLILLLSIAGTYFFLNSYKTEEIGSQSIGYVTKDTYSYFSNPSAKIAIISGMHSREKISKDVLPLVSKEYALWNNVEIVNYKVVVTVDAEKFLEGRQNGEKLVHDYVVQDINASDFDLVIIGHDHEQGYGEGFYIATPSMDNKSIALAEVVRELPDFNHYKRELTKEAQSSSITVVDDPIVATGTPLFVYEIPEWLGLDEAFKQSYDLLQASFNFIQK</sequence>
<evidence type="ECO:0000256" key="1">
    <source>
        <dbReference type="SAM" id="Phobius"/>
    </source>
</evidence>
<evidence type="ECO:0000313" key="2">
    <source>
        <dbReference type="EMBL" id="KZX15064.1"/>
    </source>
</evidence>
<dbReference type="OrthoDB" id="77375at2157"/>
<feature type="transmembrane region" description="Helical" evidence="1">
    <location>
        <begin position="7"/>
        <end position="26"/>
    </location>
</feature>
<dbReference type="EMBL" id="LWMW01000133">
    <property type="protein sequence ID" value="KZX15064.1"/>
    <property type="molecule type" value="Genomic_DNA"/>
</dbReference>
<dbReference type="PATRIC" id="fig|47311.3.peg.1903"/>
<proteinExistence type="predicted"/>
<comment type="caution">
    <text evidence="2">The sequence shown here is derived from an EMBL/GenBank/DDBJ whole genome shotgun (WGS) entry which is preliminary data.</text>
</comment>
<evidence type="ECO:0000313" key="3">
    <source>
        <dbReference type="Proteomes" id="UP000077275"/>
    </source>
</evidence>
<gene>
    <name evidence="2" type="ORF">MBCUT_17520</name>
</gene>
<organism evidence="2 3">
    <name type="scientific">Methanobrevibacter cuticularis</name>
    <dbReference type="NCBI Taxonomy" id="47311"/>
    <lineage>
        <taxon>Archaea</taxon>
        <taxon>Methanobacteriati</taxon>
        <taxon>Methanobacteriota</taxon>
        <taxon>Methanomada group</taxon>
        <taxon>Methanobacteria</taxon>
        <taxon>Methanobacteriales</taxon>
        <taxon>Methanobacteriaceae</taxon>
        <taxon>Methanobrevibacter</taxon>
    </lineage>
</organism>
<keyword evidence="1" id="KW-0812">Transmembrane</keyword>
<accession>A0A166D0A5</accession>